<proteinExistence type="predicted"/>
<evidence type="ECO:0000313" key="7">
    <source>
        <dbReference type="EMBL" id="TNN05234.1"/>
    </source>
</evidence>
<dbReference type="InterPro" id="IPR050382">
    <property type="entry name" value="MFS_Na/Anion_cotransporter"/>
</dbReference>
<evidence type="ECO:0000256" key="3">
    <source>
        <dbReference type="ARBA" id="ARBA00022989"/>
    </source>
</evidence>
<organism evidence="7 8">
    <name type="scientific">Schistosoma japonicum</name>
    <name type="common">Blood fluke</name>
    <dbReference type="NCBI Taxonomy" id="6182"/>
    <lineage>
        <taxon>Eukaryota</taxon>
        <taxon>Metazoa</taxon>
        <taxon>Spiralia</taxon>
        <taxon>Lophotrochozoa</taxon>
        <taxon>Platyhelminthes</taxon>
        <taxon>Trematoda</taxon>
        <taxon>Digenea</taxon>
        <taxon>Strigeidida</taxon>
        <taxon>Schistosomatoidea</taxon>
        <taxon>Schistosomatidae</taxon>
        <taxon>Schistosoma</taxon>
    </lineage>
</organism>
<evidence type="ECO:0000256" key="4">
    <source>
        <dbReference type="ARBA" id="ARBA00023136"/>
    </source>
</evidence>
<dbReference type="AlphaFoldDB" id="A0A4Z2CMF4"/>
<dbReference type="STRING" id="6182.A0A4Z2CMF4"/>
<feature type="transmembrane region" description="Helical" evidence="5">
    <location>
        <begin position="119"/>
        <end position="141"/>
    </location>
</feature>
<dbReference type="GO" id="GO:0022857">
    <property type="term" value="F:transmembrane transporter activity"/>
    <property type="evidence" value="ECO:0007669"/>
    <property type="project" value="InterPro"/>
</dbReference>
<evidence type="ECO:0000259" key="6">
    <source>
        <dbReference type="PROSITE" id="PS50850"/>
    </source>
</evidence>
<evidence type="ECO:0000313" key="8">
    <source>
        <dbReference type="Proteomes" id="UP000311919"/>
    </source>
</evidence>
<dbReference type="OrthoDB" id="2250022at2759"/>
<feature type="transmembrane region" description="Helical" evidence="5">
    <location>
        <begin position="364"/>
        <end position="389"/>
    </location>
</feature>
<feature type="transmembrane region" description="Helical" evidence="5">
    <location>
        <begin position="153"/>
        <end position="176"/>
    </location>
</feature>
<dbReference type="PANTHER" id="PTHR11662">
    <property type="entry name" value="SOLUTE CARRIER FAMILY 17"/>
    <property type="match status" value="1"/>
</dbReference>
<feature type="transmembrane region" description="Helical" evidence="5">
    <location>
        <begin position="275"/>
        <end position="295"/>
    </location>
</feature>
<dbReference type="InterPro" id="IPR036259">
    <property type="entry name" value="MFS_trans_sf"/>
</dbReference>
<dbReference type="Proteomes" id="UP000311919">
    <property type="component" value="Unassembled WGS sequence"/>
</dbReference>
<feature type="transmembrane region" description="Helical" evidence="5">
    <location>
        <begin position="395"/>
        <end position="414"/>
    </location>
</feature>
<comment type="subcellular location">
    <subcellularLocation>
        <location evidence="1">Membrane</location>
        <topology evidence="1">Multi-pass membrane protein</topology>
    </subcellularLocation>
</comment>
<feature type="transmembrane region" description="Helical" evidence="5">
    <location>
        <begin position="307"/>
        <end position="326"/>
    </location>
</feature>
<keyword evidence="2 5" id="KW-0812">Transmembrane</keyword>
<keyword evidence="3 5" id="KW-1133">Transmembrane helix</keyword>
<keyword evidence="4 5" id="KW-0472">Membrane</keyword>
<dbReference type="EMBL" id="SKCS01000564">
    <property type="protein sequence ID" value="TNN05234.1"/>
    <property type="molecule type" value="Genomic_DNA"/>
</dbReference>
<dbReference type="InterPro" id="IPR011701">
    <property type="entry name" value="MFS"/>
</dbReference>
<dbReference type="PANTHER" id="PTHR11662:SF40">
    <property type="entry name" value="MAJOR FACILITATOR SUPERFAMILY (MFS) PROFILE DOMAIN-CONTAINING PROTEIN"/>
    <property type="match status" value="1"/>
</dbReference>
<dbReference type="Gene3D" id="1.20.1250.20">
    <property type="entry name" value="MFS general substrate transporter like domains"/>
    <property type="match status" value="2"/>
</dbReference>
<keyword evidence="8" id="KW-1185">Reference proteome</keyword>
<evidence type="ECO:0000256" key="2">
    <source>
        <dbReference type="ARBA" id="ARBA00022692"/>
    </source>
</evidence>
<feature type="transmembrane region" description="Helical" evidence="5">
    <location>
        <begin position="182"/>
        <end position="202"/>
    </location>
</feature>
<feature type="transmembrane region" description="Helical" evidence="5">
    <location>
        <begin position="63"/>
        <end position="81"/>
    </location>
</feature>
<gene>
    <name evidence="7" type="ORF">EWB00_009507</name>
</gene>
<dbReference type="InterPro" id="IPR020846">
    <property type="entry name" value="MFS_dom"/>
</dbReference>
<evidence type="ECO:0000256" key="1">
    <source>
        <dbReference type="ARBA" id="ARBA00004141"/>
    </source>
</evidence>
<name>A0A4Z2CMF4_SCHJA</name>
<feature type="domain" description="Major facilitator superfamily (MFS) profile" evidence="6">
    <location>
        <begin position="28"/>
        <end position="421"/>
    </location>
</feature>
<feature type="transmembrane region" description="Helical" evidence="5">
    <location>
        <begin position="93"/>
        <end position="113"/>
    </location>
</feature>
<dbReference type="GO" id="GO:0006820">
    <property type="term" value="P:monoatomic anion transport"/>
    <property type="evidence" value="ECO:0007669"/>
    <property type="project" value="TreeGrafter"/>
</dbReference>
<sequence>MYYLNCFNVLPMCNVFKWLDEPNYVRRIVFLCCLANFFNAADRVIMPIVIIPISNHFGWNLHQYGLVLSSFSVGYLGSMIIGGSAARRYGGGLILSFAVAFWSFSSLVTPFLAHSINSLVILRILLGLREGIALPTIFHIFSYVVPIEERNRAVGYMVTFGAIGQTVATLICPRLVWSHSFFIFGLIGLVWICFWIPVFNVIKKAETRDELSGQQSQAFKSTLRWTEFISHWPLWAIYIAHFSMNWSNYIVMLWLPTYLLRYLGATEYAIMLTAIPYVCNCIGSVITGRLANYLIKRQITVLTVRRLMSCIGLLGPGVVLFLFSLSSSITSALVLISLSMTFSAFNSAGHLCNHVEVAPNHAGTTFIISNILATIPGIVCGPLTAELVITSGGRWFPIFILASFINVIGAVVYISQSSTMQVL</sequence>
<feature type="transmembrane region" description="Helical" evidence="5">
    <location>
        <begin position="28"/>
        <end position="51"/>
    </location>
</feature>
<accession>A0A4Z2CMF4</accession>
<dbReference type="FunFam" id="1.20.1250.20:FF:000452">
    <property type="entry name" value="sialin-like isoform X1"/>
    <property type="match status" value="1"/>
</dbReference>
<protein>
    <submittedName>
        <fullName evidence="7">Putative anion transporter 4 isoform 2</fullName>
    </submittedName>
</protein>
<dbReference type="GO" id="GO:0016020">
    <property type="term" value="C:membrane"/>
    <property type="evidence" value="ECO:0007669"/>
    <property type="project" value="UniProtKB-SubCell"/>
</dbReference>
<dbReference type="PROSITE" id="PS50850">
    <property type="entry name" value="MFS"/>
    <property type="match status" value="1"/>
</dbReference>
<dbReference type="Pfam" id="PF07690">
    <property type="entry name" value="MFS_1"/>
    <property type="match status" value="1"/>
</dbReference>
<comment type="caution">
    <text evidence="7">The sequence shown here is derived from an EMBL/GenBank/DDBJ whole genome shotgun (WGS) entry which is preliminary data.</text>
</comment>
<reference evidence="7 8" key="1">
    <citation type="submission" date="2019-03" db="EMBL/GenBank/DDBJ databases">
        <title>An improved genome assembly of the fluke Schistosoma japonicum.</title>
        <authorList>
            <person name="Hu W."/>
            <person name="Luo F."/>
            <person name="Yin M."/>
            <person name="Mo X."/>
            <person name="Sun C."/>
            <person name="Wu Q."/>
            <person name="Zhu B."/>
            <person name="Xiang M."/>
            <person name="Wang J."/>
            <person name="Wang Y."/>
            <person name="Zhang T."/>
            <person name="Xu B."/>
            <person name="Zheng H."/>
            <person name="Feng Z."/>
        </authorList>
    </citation>
    <scope>NUCLEOTIDE SEQUENCE [LARGE SCALE GENOMIC DNA]</scope>
    <source>
        <strain evidence="7">HuSjv2</strain>
        <tissue evidence="7">Worms</tissue>
    </source>
</reference>
<evidence type="ECO:0000256" key="5">
    <source>
        <dbReference type="SAM" id="Phobius"/>
    </source>
</evidence>
<dbReference type="SUPFAM" id="SSF103473">
    <property type="entry name" value="MFS general substrate transporter"/>
    <property type="match status" value="1"/>
</dbReference>
<feature type="transmembrane region" description="Helical" evidence="5">
    <location>
        <begin position="234"/>
        <end position="255"/>
    </location>
</feature>